<dbReference type="PANTHER" id="PTHR43792">
    <property type="entry name" value="GNAT FAMILY, PUTATIVE (AFU_ORTHOLOGUE AFUA_3G00765)-RELATED-RELATED"/>
    <property type="match status" value="1"/>
</dbReference>
<sequence length="185" mass="20447">MERLTERLRLRMWRDDDLDPLAAMDGDPEVMRYIGDGVPRTREQTAEALVRLGLGWQERGFGLFAVEVRETGDFAGWVGLAVPEFLPEVMPAVEIGWRLGRAHWGRGYATEAASEVLAFGFREVGLDEIVSVAHVENTASLRVMAKLGMRPERRTAVPSTGRPVQVTVITREEYAATPGAASPTP</sequence>
<dbReference type="InterPro" id="IPR000182">
    <property type="entry name" value="GNAT_dom"/>
</dbReference>
<dbReference type="GO" id="GO:0016746">
    <property type="term" value="F:acyltransferase activity"/>
    <property type="evidence" value="ECO:0007669"/>
    <property type="project" value="UniProtKB-KW"/>
</dbReference>
<dbReference type="Proteomes" id="UP001602013">
    <property type="component" value="Unassembled WGS sequence"/>
</dbReference>
<dbReference type="InterPro" id="IPR016181">
    <property type="entry name" value="Acyl_CoA_acyltransferase"/>
</dbReference>
<dbReference type="EC" id="2.3.-.-" evidence="2"/>
<organism evidence="2 3">
    <name type="scientific">Microtetraspora malaysiensis</name>
    <dbReference type="NCBI Taxonomy" id="161358"/>
    <lineage>
        <taxon>Bacteria</taxon>
        <taxon>Bacillati</taxon>
        <taxon>Actinomycetota</taxon>
        <taxon>Actinomycetes</taxon>
        <taxon>Streptosporangiales</taxon>
        <taxon>Streptosporangiaceae</taxon>
        <taxon>Microtetraspora</taxon>
    </lineage>
</organism>
<keyword evidence="2" id="KW-0808">Transferase</keyword>
<dbReference type="RefSeq" id="WP_387410725.1">
    <property type="nucleotide sequence ID" value="NZ_JBIASD010000006.1"/>
</dbReference>
<dbReference type="PANTHER" id="PTHR43792:SF1">
    <property type="entry name" value="N-ACETYLTRANSFERASE DOMAIN-CONTAINING PROTEIN"/>
    <property type="match status" value="1"/>
</dbReference>
<evidence type="ECO:0000313" key="3">
    <source>
        <dbReference type="Proteomes" id="UP001602013"/>
    </source>
</evidence>
<dbReference type="SUPFAM" id="SSF55729">
    <property type="entry name" value="Acyl-CoA N-acyltransferases (Nat)"/>
    <property type="match status" value="1"/>
</dbReference>
<protein>
    <submittedName>
        <fullName evidence="2">GNAT family N-acetyltransferase</fullName>
        <ecNumber evidence="2">2.3.-.-</ecNumber>
    </submittedName>
</protein>
<reference evidence="2 3" key="1">
    <citation type="submission" date="2024-10" db="EMBL/GenBank/DDBJ databases">
        <title>The Natural Products Discovery Center: Release of the First 8490 Sequenced Strains for Exploring Actinobacteria Biosynthetic Diversity.</title>
        <authorList>
            <person name="Kalkreuter E."/>
            <person name="Kautsar S.A."/>
            <person name="Yang D."/>
            <person name="Bader C.D."/>
            <person name="Teijaro C.N."/>
            <person name="Fluegel L."/>
            <person name="Davis C.M."/>
            <person name="Simpson J.R."/>
            <person name="Lauterbach L."/>
            <person name="Steele A.D."/>
            <person name="Gui C."/>
            <person name="Meng S."/>
            <person name="Li G."/>
            <person name="Viehrig K."/>
            <person name="Ye F."/>
            <person name="Su P."/>
            <person name="Kiefer A.F."/>
            <person name="Nichols A."/>
            <person name="Cepeda A.J."/>
            <person name="Yan W."/>
            <person name="Fan B."/>
            <person name="Jiang Y."/>
            <person name="Adhikari A."/>
            <person name="Zheng C.-J."/>
            <person name="Schuster L."/>
            <person name="Cowan T.M."/>
            <person name="Smanski M.J."/>
            <person name="Chevrette M.G."/>
            <person name="De Carvalho L.P.S."/>
            <person name="Shen B."/>
        </authorList>
    </citation>
    <scope>NUCLEOTIDE SEQUENCE [LARGE SCALE GENOMIC DNA]</scope>
    <source>
        <strain evidence="2 3">NPDC002173</strain>
    </source>
</reference>
<proteinExistence type="predicted"/>
<comment type="caution">
    <text evidence="2">The sequence shown here is derived from an EMBL/GenBank/DDBJ whole genome shotgun (WGS) entry which is preliminary data.</text>
</comment>
<evidence type="ECO:0000313" key="2">
    <source>
        <dbReference type="EMBL" id="MFF3666296.1"/>
    </source>
</evidence>
<accession>A0ABW6SMT9</accession>
<evidence type="ECO:0000259" key="1">
    <source>
        <dbReference type="PROSITE" id="PS51186"/>
    </source>
</evidence>
<dbReference type="PROSITE" id="PS51186">
    <property type="entry name" value="GNAT"/>
    <property type="match status" value="1"/>
</dbReference>
<feature type="domain" description="N-acetyltransferase" evidence="1">
    <location>
        <begin position="8"/>
        <end position="169"/>
    </location>
</feature>
<keyword evidence="2" id="KW-0012">Acyltransferase</keyword>
<gene>
    <name evidence="2" type="ORF">ACFYXI_11935</name>
</gene>
<name>A0ABW6SMT9_9ACTN</name>
<keyword evidence="3" id="KW-1185">Reference proteome</keyword>
<dbReference type="InterPro" id="IPR051531">
    <property type="entry name" value="N-acetyltransferase"/>
</dbReference>
<dbReference type="EMBL" id="JBIASD010000006">
    <property type="protein sequence ID" value="MFF3666296.1"/>
    <property type="molecule type" value="Genomic_DNA"/>
</dbReference>
<dbReference type="Pfam" id="PF13302">
    <property type="entry name" value="Acetyltransf_3"/>
    <property type="match status" value="1"/>
</dbReference>
<dbReference type="Gene3D" id="3.40.630.30">
    <property type="match status" value="1"/>
</dbReference>